<dbReference type="WBParaSite" id="JU765_v2.g8524.t1">
    <property type="protein sequence ID" value="JU765_v2.g8524.t1"/>
    <property type="gene ID" value="JU765_v2.g8524"/>
</dbReference>
<sequence length="30" mass="3278">MHIRNIFGGGGSMKACRSDTFETIRCSSQS</sequence>
<accession>A0AC34RN27</accession>
<evidence type="ECO:0000313" key="1">
    <source>
        <dbReference type="Proteomes" id="UP000887576"/>
    </source>
</evidence>
<proteinExistence type="predicted"/>
<reference evidence="2" key="1">
    <citation type="submission" date="2022-11" db="UniProtKB">
        <authorList>
            <consortium name="WormBaseParasite"/>
        </authorList>
    </citation>
    <scope>IDENTIFICATION</scope>
</reference>
<evidence type="ECO:0000313" key="2">
    <source>
        <dbReference type="WBParaSite" id="JU765_v2.g8524.t1"/>
    </source>
</evidence>
<protein>
    <submittedName>
        <fullName evidence="2">Uncharacterized protein</fullName>
    </submittedName>
</protein>
<name>A0AC34RN27_9BILA</name>
<dbReference type="Proteomes" id="UP000887576">
    <property type="component" value="Unplaced"/>
</dbReference>
<organism evidence="1 2">
    <name type="scientific">Panagrolaimus sp. JU765</name>
    <dbReference type="NCBI Taxonomy" id="591449"/>
    <lineage>
        <taxon>Eukaryota</taxon>
        <taxon>Metazoa</taxon>
        <taxon>Ecdysozoa</taxon>
        <taxon>Nematoda</taxon>
        <taxon>Chromadorea</taxon>
        <taxon>Rhabditida</taxon>
        <taxon>Tylenchina</taxon>
        <taxon>Panagrolaimomorpha</taxon>
        <taxon>Panagrolaimoidea</taxon>
        <taxon>Panagrolaimidae</taxon>
        <taxon>Panagrolaimus</taxon>
    </lineage>
</organism>